<comment type="caution">
    <text evidence="1">The sequence shown here is derived from an EMBL/GenBank/DDBJ whole genome shotgun (WGS) entry which is preliminary data.</text>
</comment>
<evidence type="ECO:0000313" key="1">
    <source>
        <dbReference type="EMBL" id="MBA2781112.1"/>
    </source>
</evidence>
<dbReference type="Proteomes" id="UP000814353">
    <property type="component" value="Unassembled WGS sequence"/>
</dbReference>
<gene>
    <name evidence="1" type="ORF">H1D44_19745</name>
    <name evidence="2" type="ORF">HOP48_00010</name>
</gene>
<dbReference type="Proteomes" id="UP000518091">
    <property type="component" value="Unassembled WGS sequence"/>
</dbReference>
<protein>
    <submittedName>
        <fullName evidence="1">Uncharacterized protein</fullName>
    </submittedName>
</protein>
<dbReference type="EMBL" id="JABFUB010000001">
    <property type="protein sequence ID" value="MCG6659936.1"/>
    <property type="molecule type" value="Genomic_DNA"/>
</dbReference>
<dbReference type="RefSeq" id="WP_181516984.1">
    <property type="nucleotide sequence ID" value="NZ_JABFUB010000001.1"/>
</dbReference>
<name>A0A7V9W4W2_9GAMM</name>
<dbReference type="EMBL" id="JACEFT010000047">
    <property type="protein sequence ID" value="MBA2781112.1"/>
    <property type="molecule type" value="Genomic_DNA"/>
</dbReference>
<accession>A0A7V9W4W2</accession>
<reference evidence="1 3" key="2">
    <citation type="submission" date="2020-07" db="EMBL/GenBank/DDBJ databases">
        <title>Identification of Halomonas strains.</title>
        <authorList>
            <person name="Xiao Z."/>
            <person name="Shen J."/>
        </authorList>
    </citation>
    <scope>NUCLEOTIDE SEQUENCE [LARGE SCALE GENOMIC DNA]</scope>
    <source>
        <strain evidence="1 3">DSM 17331</strain>
    </source>
</reference>
<proteinExistence type="predicted"/>
<reference evidence="2 4" key="1">
    <citation type="submission" date="2020-05" db="EMBL/GenBank/DDBJ databases">
        <title>Comparative genomic analysis of denitrifying bacteria from Halomonas genus.</title>
        <authorList>
            <person name="Wang L."/>
            <person name="Shao Z."/>
        </authorList>
    </citation>
    <scope>NUCLEOTIDE SEQUENCE [LARGE SCALE GENOMIC DNA]</scope>
    <source>
        <strain evidence="2 4">DSM 17331</strain>
    </source>
</reference>
<evidence type="ECO:0000313" key="4">
    <source>
        <dbReference type="Proteomes" id="UP000814353"/>
    </source>
</evidence>
<evidence type="ECO:0000313" key="3">
    <source>
        <dbReference type="Proteomes" id="UP000518091"/>
    </source>
</evidence>
<organism evidence="1 3">
    <name type="scientific">Billgrantia kenyensis</name>
    <dbReference type="NCBI Taxonomy" id="321266"/>
    <lineage>
        <taxon>Bacteria</taxon>
        <taxon>Pseudomonadati</taxon>
        <taxon>Pseudomonadota</taxon>
        <taxon>Gammaproteobacteria</taxon>
        <taxon>Oceanospirillales</taxon>
        <taxon>Halomonadaceae</taxon>
        <taxon>Billgrantia</taxon>
    </lineage>
</organism>
<keyword evidence="4" id="KW-1185">Reference proteome</keyword>
<dbReference type="AlphaFoldDB" id="A0A7V9W4W2"/>
<sequence length="152" mass="17594">MGYKSTIKTKISRRDFPIAIEMRPLWRISLIVIAIKIVGGDKLYLDTKKLNILVWMLIRSVNWDDYEEYLHGRALDIPFVSVDAATYKAVEFASAKQFIYIEESRLYITEQGCQLFDLLVNVQVMEAERAFLQKNGKKLTDTKVKEITGKLV</sequence>
<evidence type="ECO:0000313" key="2">
    <source>
        <dbReference type="EMBL" id="MCG6659936.1"/>
    </source>
</evidence>